<gene>
    <name evidence="2" type="ORF">ACFFLH_00040</name>
</gene>
<keyword evidence="3" id="KW-1185">Reference proteome</keyword>
<evidence type="ECO:0000313" key="2">
    <source>
        <dbReference type="EMBL" id="MFB9884805.1"/>
    </source>
</evidence>
<name>A0ABV5Z7L2_9GAMM</name>
<sequence>MLIKSIIIILFVGMLLSLACGFYFLNKDNSQNIRLLTSLKLRISLAILILILISYGLANGQLGN</sequence>
<organism evidence="2 3">
    <name type="scientific">Balneatrix alpica</name>
    <dbReference type="NCBI Taxonomy" id="75684"/>
    <lineage>
        <taxon>Bacteria</taxon>
        <taxon>Pseudomonadati</taxon>
        <taxon>Pseudomonadota</taxon>
        <taxon>Gammaproteobacteria</taxon>
        <taxon>Oceanospirillales</taxon>
        <taxon>Balneatrichaceae</taxon>
        <taxon>Balneatrix</taxon>
    </lineage>
</organism>
<evidence type="ECO:0000256" key="1">
    <source>
        <dbReference type="SAM" id="Phobius"/>
    </source>
</evidence>
<feature type="transmembrane region" description="Helical" evidence="1">
    <location>
        <begin position="6"/>
        <end position="25"/>
    </location>
</feature>
<keyword evidence="1" id="KW-0812">Transmembrane</keyword>
<dbReference type="Pfam" id="PF11137">
    <property type="entry name" value="DUF2909"/>
    <property type="match status" value="1"/>
</dbReference>
<feature type="transmembrane region" description="Helical" evidence="1">
    <location>
        <begin position="37"/>
        <end position="58"/>
    </location>
</feature>
<keyword evidence="1" id="KW-1133">Transmembrane helix</keyword>
<accession>A0ABV5Z7L2</accession>
<dbReference type="EMBL" id="JBHLZN010000001">
    <property type="protein sequence ID" value="MFB9884805.1"/>
    <property type="molecule type" value="Genomic_DNA"/>
</dbReference>
<dbReference type="RefSeq" id="WP_035461412.1">
    <property type="nucleotide sequence ID" value="NZ_JAUESS010000002.1"/>
</dbReference>
<dbReference type="PROSITE" id="PS51257">
    <property type="entry name" value="PROKAR_LIPOPROTEIN"/>
    <property type="match status" value="1"/>
</dbReference>
<keyword evidence="1" id="KW-0472">Membrane</keyword>
<comment type="caution">
    <text evidence="2">The sequence shown here is derived from an EMBL/GenBank/DDBJ whole genome shotgun (WGS) entry which is preliminary data.</text>
</comment>
<evidence type="ECO:0000313" key="3">
    <source>
        <dbReference type="Proteomes" id="UP001589628"/>
    </source>
</evidence>
<proteinExistence type="predicted"/>
<dbReference type="InterPro" id="IPR021313">
    <property type="entry name" value="DUF2909"/>
</dbReference>
<protein>
    <submittedName>
        <fullName evidence="2">DUF2909 family protein</fullName>
    </submittedName>
</protein>
<reference evidence="2 3" key="1">
    <citation type="submission" date="2024-09" db="EMBL/GenBank/DDBJ databases">
        <authorList>
            <person name="Sun Q."/>
            <person name="Mori K."/>
        </authorList>
    </citation>
    <scope>NUCLEOTIDE SEQUENCE [LARGE SCALE GENOMIC DNA]</scope>
    <source>
        <strain evidence="2 3">ATCC 51285</strain>
    </source>
</reference>
<dbReference type="Proteomes" id="UP001589628">
    <property type="component" value="Unassembled WGS sequence"/>
</dbReference>